<gene>
    <name evidence="2" type="ORF">H9Q13_16995</name>
</gene>
<feature type="signal peptide" evidence="1">
    <location>
        <begin position="1"/>
        <end position="20"/>
    </location>
</feature>
<name>A0ABR7XKQ2_9BACT</name>
<dbReference type="Proteomes" id="UP000625551">
    <property type="component" value="Unassembled WGS sequence"/>
</dbReference>
<organism evidence="2 3">
    <name type="scientific">Pontibacter aquaedesilientis</name>
    <dbReference type="NCBI Taxonomy" id="2766980"/>
    <lineage>
        <taxon>Bacteria</taxon>
        <taxon>Pseudomonadati</taxon>
        <taxon>Bacteroidota</taxon>
        <taxon>Cytophagia</taxon>
        <taxon>Cytophagales</taxon>
        <taxon>Hymenobacteraceae</taxon>
        <taxon>Pontibacter</taxon>
    </lineage>
</organism>
<evidence type="ECO:0008006" key="4">
    <source>
        <dbReference type="Google" id="ProtNLM"/>
    </source>
</evidence>
<keyword evidence="1" id="KW-0732">Signal</keyword>
<comment type="caution">
    <text evidence="2">The sequence shown here is derived from an EMBL/GenBank/DDBJ whole genome shotgun (WGS) entry which is preliminary data.</text>
</comment>
<feature type="chain" id="PRO_5046894952" description="OmpA-like domain-containing protein" evidence="1">
    <location>
        <begin position="21"/>
        <end position="392"/>
    </location>
</feature>
<keyword evidence="3" id="KW-1185">Reference proteome</keyword>
<accession>A0ABR7XKQ2</accession>
<sequence>MKRILYTIGMLLGTASLSNAQTVLLTSNEEIAEVTLVGKELVVFTKKEKDGQFLYTTQQGSATAAQKPLVLNLGQVNALIGDNPANNEVYVYHKTGRRTESIGVYTLQEGVFQKTGERPVPRMRNHSQNMGMYLTEDLSKLYISAELGSTQGYDDLYLSEWDGKAWSKPRSLGKNVNSRDAEFAPFVAGDSLFFARKEGMSAYIYTAPLNGGQNEAAVRLASVTNSMESYNAYFRKTEGQTIWVSASSDEQPTYTAYLLGNAPEPEAAPETQDQIAVSAPEAVAETKPVRAASPSLVLYNGFNRVHLSLEELAGLSRFLQKQPAGTTLVVKGYSDGYGEPDAKSRVSEQRAHSVKHYIGRYFSDKGFKVEIESEVLPEKGKAHRKTELYLMQ</sequence>
<evidence type="ECO:0000313" key="3">
    <source>
        <dbReference type="Proteomes" id="UP000625551"/>
    </source>
</evidence>
<proteinExistence type="predicted"/>
<evidence type="ECO:0000256" key="1">
    <source>
        <dbReference type="SAM" id="SignalP"/>
    </source>
</evidence>
<dbReference type="InterPro" id="IPR036737">
    <property type="entry name" value="OmpA-like_sf"/>
</dbReference>
<reference evidence="2 3" key="1">
    <citation type="submission" date="2020-09" db="EMBL/GenBank/DDBJ databases">
        <title>Genome sequencing and assembly of Pontibacter sp.</title>
        <authorList>
            <person name="Chhetri G."/>
        </authorList>
    </citation>
    <scope>NUCLEOTIDE SEQUENCE [LARGE SCALE GENOMIC DNA]</scope>
    <source>
        <strain evidence="2 3">JH31</strain>
    </source>
</reference>
<dbReference type="EMBL" id="JACXAJ010000011">
    <property type="protein sequence ID" value="MBD1398869.1"/>
    <property type="molecule type" value="Genomic_DNA"/>
</dbReference>
<evidence type="ECO:0000313" key="2">
    <source>
        <dbReference type="EMBL" id="MBD1398869.1"/>
    </source>
</evidence>
<protein>
    <recommendedName>
        <fullName evidence="4">OmpA-like domain-containing protein</fullName>
    </recommendedName>
</protein>
<dbReference type="SUPFAM" id="SSF103088">
    <property type="entry name" value="OmpA-like"/>
    <property type="match status" value="1"/>
</dbReference>
<dbReference type="RefSeq" id="WP_191185000.1">
    <property type="nucleotide sequence ID" value="NZ_JACXAJ010000011.1"/>
</dbReference>